<keyword evidence="8" id="KW-0647">Proteasome</keyword>
<feature type="region of interest" description="Disordered" evidence="6">
    <location>
        <begin position="512"/>
        <end position="572"/>
    </location>
</feature>
<dbReference type="InterPro" id="IPR022482">
    <property type="entry name" value="Proteasome_ATPase"/>
</dbReference>
<feature type="domain" description="AAA+ ATPase" evidence="7">
    <location>
        <begin position="247"/>
        <end position="396"/>
    </location>
</feature>
<proteinExistence type="inferred from homology"/>
<dbReference type="AlphaFoldDB" id="A0AAU0Q3F7"/>
<dbReference type="EMBL" id="CP137757">
    <property type="protein sequence ID" value="WPF25863.1"/>
    <property type="molecule type" value="Genomic_DNA"/>
</dbReference>
<keyword evidence="8" id="KW-0413">Isomerase</keyword>
<dbReference type="InterPro" id="IPR012340">
    <property type="entry name" value="NA-bd_OB-fold"/>
</dbReference>
<dbReference type="FunFam" id="3.40.50.300:FF:001025">
    <property type="entry name" value="ATPase family, AAA domain-containing 2B"/>
    <property type="match status" value="1"/>
</dbReference>
<dbReference type="InterPro" id="IPR032501">
    <property type="entry name" value="Prot_ATP_ID_OB_2nd"/>
</dbReference>
<feature type="compositionally biased region" description="Acidic residues" evidence="6">
    <location>
        <begin position="553"/>
        <end position="562"/>
    </location>
</feature>
<dbReference type="Gene3D" id="1.10.8.60">
    <property type="match status" value="1"/>
</dbReference>
<evidence type="ECO:0000256" key="6">
    <source>
        <dbReference type="SAM" id="MobiDB-lite"/>
    </source>
</evidence>
<evidence type="ECO:0000313" key="9">
    <source>
        <dbReference type="Proteomes" id="UP001174314"/>
    </source>
</evidence>
<dbReference type="Gene3D" id="2.40.50.140">
    <property type="entry name" value="Nucleic acid-binding proteins"/>
    <property type="match status" value="2"/>
</dbReference>
<dbReference type="HAMAP" id="MF_02112">
    <property type="entry name" value="ARC_ATPase"/>
    <property type="match status" value="1"/>
</dbReference>
<dbReference type="Gene3D" id="1.20.5.170">
    <property type="match status" value="1"/>
</dbReference>
<dbReference type="SMART" id="SM00382">
    <property type="entry name" value="AAA"/>
    <property type="match status" value="1"/>
</dbReference>
<dbReference type="GO" id="GO:0000502">
    <property type="term" value="C:proteasome complex"/>
    <property type="evidence" value="ECO:0007669"/>
    <property type="project" value="UniProtKB-KW"/>
</dbReference>
<protein>
    <recommendedName>
        <fullName evidence="4">AAA ATPase forming ring-shaped complexes</fullName>
        <shortName evidence="4">ARC</shortName>
    </recommendedName>
</protein>
<dbReference type="InterPro" id="IPR003593">
    <property type="entry name" value="AAA+_ATPase"/>
</dbReference>
<dbReference type="Pfam" id="PF16450">
    <property type="entry name" value="Prot_ATP_ID_OB_C"/>
    <property type="match status" value="1"/>
</dbReference>
<gene>
    <name evidence="4 8" type="primary">arc</name>
    <name evidence="8" type="ORF">Q0N40_04885</name>
</gene>
<dbReference type="InterPro" id="IPR027417">
    <property type="entry name" value="P-loop_NTPase"/>
</dbReference>
<evidence type="ECO:0000256" key="1">
    <source>
        <dbReference type="ARBA" id="ARBA00022741"/>
    </source>
</evidence>
<reference evidence="8 9" key="1">
    <citation type="submission" date="2023-10" db="EMBL/GenBank/DDBJ databases">
        <title>complete genome sequence of Corynebacterium pseudokroppenstedtii P15-C1.</title>
        <authorList>
            <person name="Bruggemann H."/>
            <person name="Poehlein A."/>
        </authorList>
    </citation>
    <scope>NUCLEOTIDE SEQUENCE [LARGE SCALE GENOMIC DNA]</scope>
    <source>
        <strain evidence="8 9">P15_C1</strain>
    </source>
</reference>
<accession>A0AAU0Q3F7</accession>
<dbReference type="SUPFAM" id="SSF52540">
    <property type="entry name" value="P-loop containing nucleoside triphosphate hydrolases"/>
    <property type="match status" value="1"/>
</dbReference>
<evidence type="ECO:0000313" key="8">
    <source>
        <dbReference type="EMBL" id="WPF25863.1"/>
    </source>
</evidence>
<dbReference type="Proteomes" id="UP001174314">
    <property type="component" value="Chromosome"/>
</dbReference>
<dbReference type="Pfam" id="PF17758">
    <property type="entry name" value="Prot_ATP_ID_OB_N"/>
    <property type="match status" value="1"/>
</dbReference>
<dbReference type="PANTHER" id="PTHR23077">
    <property type="entry name" value="AAA-FAMILY ATPASE"/>
    <property type="match status" value="1"/>
</dbReference>
<sequence length="572" mass="62794">MTRASQQTSSHNTASSTARKSNNNDATPSLKELQLANRTLGTRNAKLVEMLKASRDKLDALNEQIRALSDPPSTYGTLLELNPGGHSAEVFTSNRRMRLVVAPGVDTSQLTPGALVRLGEGQEVVEHCGFSDFGDIAVVKEFLPGGSRVVVADTMGDLRVLKIAAPLYELWSQKNVGAGDQVLVDYRAGYAFESIPKADVENLILEEIPEVSYEDIGGLHNQIEMIHDAVELPFTHPDLYRKFDLQPPKGVLLYGPPGCGKTLIAKAVAHSLAEKMGSGGESYFLNIKGPELLNKFVGETERQIRQIFDRARSIAEDGRPVIVFFDEMDAIFRTRGSGISSDLENTVVPQLLSEIDGVEDLRNVIVIGASNREEMIDPAILRPGRLDVKIRVERPDEKSAREIAELYLVDTLPLDPDLVEDTGDRHAAVAALIDELSSRMYAQHSDNEFVELTFVDGSREVLYYRDFASGAMIANIVDRAKKNALKRALASGQPDNHGVSLEDVRTAVDQEFTENDDLPNTANPDEWARISGRTGQRVTEVTVAHHNRKTTTEPEDTEPEDTDSGKGHTDAS</sequence>
<feature type="region of interest" description="Disordered" evidence="6">
    <location>
        <begin position="1"/>
        <end position="30"/>
    </location>
</feature>
<keyword evidence="3" id="KW-0175">Coiled coil</keyword>
<comment type="similarity">
    <text evidence="4 5">Belongs to the AAA ATPase family.</text>
</comment>
<keyword evidence="9" id="KW-1185">Reference proteome</keyword>
<evidence type="ECO:0000256" key="5">
    <source>
        <dbReference type="RuleBase" id="RU003651"/>
    </source>
</evidence>
<dbReference type="NCBIfam" id="TIGR03689">
    <property type="entry name" value="pup_AAA"/>
    <property type="match status" value="1"/>
</dbReference>
<comment type="subunit">
    <text evidence="4">Homohexamer. Assembles into a hexameric ring structure.</text>
</comment>
<organism evidence="8 9">
    <name type="scientific">Corynebacterium pseudokroppenstedtii</name>
    <dbReference type="NCBI Taxonomy" id="2804917"/>
    <lineage>
        <taxon>Bacteria</taxon>
        <taxon>Bacillati</taxon>
        <taxon>Actinomycetota</taxon>
        <taxon>Actinomycetes</taxon>
        <taxon>Mycobacteriales</taxon>
        <taxon>Corynebacteriaceae</taxon>
        <taxon>Corynebacterium</taxon>
    </lineage>
</organism>
<feature type="compositionally biased region" description="Polar residues" evidence="6">
    <location>
        <begin position="1"/>
        <end position="27"/>
    </location>
</feature>
<dbReference type="InterPro" id="IPR003960">
    <property type="entry name" value="ATPase_AAA_CS"/>
</dbReference>
<dbReference type="GO" id="GO:0010498">
    <property type="term" value="P:proteasomal protein catabolic process"/>
    <property type="evidence" value="ECO:0007669"/>
    <property type="project" value="InterPro"/>
</dbReference>
<name>A0AAU0Q3F7_9CORY</name>
<evidence type="ECO:0000259" key="7">
    <source>
        <dbReference type="SMART" id="SM00382"/>
    </source>
</evidence>
<dbReference type="GO" id="GO:0016887">
    <property type="term" value="F:ATP hydrolysis activity"/>
    <property type="evidence" value="ECO:0007669"/>
    <property type="project" value="UniProtKB-UniRule"/>
</dbReference>
<dbReference type="Gene3D" id="3.40.50.300">
    <property type="entry name" value="P-loop containing nucleotide triphosphate hydrolases"/>
    <property type="match status" value="1"/>
</dbReference>
<feature type="binding site" evidence="4">
    <location>
        <begin position="258"/>
        <end position="263"/>
    </location>
    <ligand>
        <name>ATP</name>
        <dbReference type="ChEBI" id="CHEBI:30616"/>
    </ligand>
</feature>
<dbReference type="InterPro" id="IPR050168">
    <property type="entry name" value="AAA_ATPase_domain"/>
</dbReference>
<dbReference type="GO" id="GO:0016853">
    <property type="term" value="F:isomerase activity"/>
    <property type="evidence" value="ECO:0007669"/>
    <property type="project" value="UniProtKB-KW"/>
</dbReference>
<dbReference type="GO" id="GO:0019941">
    <property type="term" value="P:modification-dependent protein catabolic process"/>
    <property type="evidence" value="ECO:0007669"/>
    <property type="project" value="InterPro"/>
</dbReference>
<keyword evidence="2 4" id="KW-0067">ATP-binding</keyword>
<dbReference type="RefSeq" id="WP_204088449.1">
    <property type="nucleotide sequence ID" value="NZ_CP137757.1"/>
</dbReference>
<evidence type="ECO:0000256" key="3">
    <source>
        <dbReference type="ARBA" id="ARBA00023054"/>
    </source>
</evidence>
<keyword evidence="1 4" id="KW-0547">Nucleotide-binding</keyword>
<dbReference type="InterPro" id="IPR041626">
    <property type="entry name" value="Prot_ATP_ID_OB_N"/>
</dbReference>
<dbReference type="PANTHER" id="PTHR23077:SF144">
    <property type="entry name" value="PROTEASOME-ASSOCIATED ATPASE"/>
    <property type="match status" value="1"/>
</dbReference>
<dbReference type="InterPro" id="IPR003959">
    <property type="entry name" value="ATPase_AAA_core"/>
</dbReference>
<evidence type="ECO:0000256" key="2">
    <source>
        <dbReference type="ARBA" id="ARBA00022840"/>
    </source>
</evidence>
<feature type="compositionally biased region" description="Basic and acidic residues" evidence="6">
    <location>
        <begin position="563"/>
        <end position="572"/>
    </location>
</feature>
<dbReference type="PROSITE" id="PS00674">
    <property type="entry name" value="AAA"/>
    <property type="match status" value="1"/>
</dbReference>
<dbReference type="GO" id="GO:0005524">
    <property type="term" value="F:ATP binding"/>
    <property type="evidence" value="ECO:0007669"/>
    <property type="project" value="UniProtKB-UniRule"/>
</dbReference>
<dbReference type="KEGG" id="cpsk:Q0N40_04885"/>
<dbReference type="Pfam" id="PF00004">
    <property type="entry name" value="AAA"/>
    <property type="match status" value="1"/>
</dbReference>
<evidence type="ECO:0000256" key="4">
    <source>
        <dbReference type="HAMAP-Rule" id="MF_02112"/>
    </source>
</evidence>